<organism evidence="1 2">
    <name type="scientific">Meloidogyne enterolobii</name>
    <name type="common">Root-knot nematode worm</name>
    <name type="synonym">Meloidogyne mayaguensis</name>
    <dbReference type="NCBI Taxonomy" id="390850"/>
    <lineage>
        <taxon>Eukaryota</taxon>
        <taxon>Metazoa</taxon>
        <taxon>Ecdysozoa</taxon>
        <taxon>Nematoda</taxon>
        <taxon>Chromadorea</taxon>
        <taxon>Rhabditida</taxon>
        <taxon>Tylenchina</taxon>
        <taxon>Tylenchomorpha</taxon>
        <taxon>Tylenchoidea</taxon>
        <taxon>Meloidogynidae</taxon>
        <taxon>Meloidogyninae</taxon>
        <taxon>Meloidogyne</taxon>
    </lineage>
</organism>
<proteinExistence type="predicted"/>
<evidence type="ECO:0000313" key="1">
    <source>
        <dbReference type="EMBL" id="CAK5037688.1"/>
    </source>
</evidence>
<protein>
    <submittedName>
        <fullName evidence="1">Uncharacterized protein</fullName>
    </submittedName>
</protein>
<name>A0ACB0Y942_MELEN</name>
<evidence type="ECO:0000313" key="2">
    <source>
        <dbReference type="Proteomes" id="UP001497535"/>
    </source>
</evidence>
<keyword evidence="2" id="KW-1185">Reference proteome</keyword>
<gene>
    <name evidence="1" type="ORF">MENTE1834_LOCUS9407</name>
</gene>
<dbReference type="EMBL" id="CAVMJV010000008">
    <property type="protein sequence ID" value="CAK5037688.1"/>
    <property type="molecule type" value="Genomic_DNA"/>
</dbReference>
<reference evidence="1" key="1">
    <citation type="submission" date="2023-11" db="EMBL/GenBank/DDBJ databases">
        <authorList>
            <person name="Poullet M."/>
        </authorList>
    </citation>
    <scope>NUCLEOTIDE SEQUENCE</scope>
    <source>
        <strain evidence="1">E1834</strain>
    </source>
</reference>
<dbReference type="Proteomes" id="UP001497535">
    <property type="component" value="Unassembled WGS sequence"/>
</dbReference>
<sequence length="283" mass="32282">MIAEIYGAIAFCMATSGLILNFLLIWLILCFTMKEMQIYNRILLQTCIVDITAISLFALVQPVYVSDNGVGTIWEYGPTHYLSNPWQCIVFMFTAFMLRITTMNICSVFAYRYLTLVWGITIRWKHHIALIIIFMSPVVVLNVCSFITNQPTPENEHLTNYVLAKTLELSNDTMQTYVVGMRSRALLPLITFFPQLMTNMSVFFTMPGLFTSVAGMFLGTTLSATISVMNPIVTILSVRNYRRLIFRCKNGEENQDKVVPLPPTTMTVPHNRVVINETWATRK</sequence>
<accession>A0ACB0Y942</accession>
<comment type="caution">
    <text evidence="1">The sequence shown here is derived from an EMBL/GenBank/DDBJ whole genome shotgun (WGS) entry which is preliminary data.</text>
</comment>